<dbReference type="AlphaFoldDB" id="A0A8J5PJ78"/>
<sequence length="69" mass="7761">MNDRSYSVLTFSTSSVRNISCLKKLSCTDDQANNNRRHAQSSQDYHTAPNSLFCIPSSTYTILFQSNPP</sequence>
<comment type="caution">
    <text evidence="1">The sequence shown here is derived from an EMBL/GenBank/DDBJ whole genome shotgun (WGS) entry which is preliminary data.</text>
</comment>
<evidence type="ECO:0000313" key="2">
    <source>
        <dbReference type="Proteomes" id="UP000693942"/>
    </source>
</evidence>
<evidence type="ECO:0000313" key="1">
    <source>
        <dbReference type="EMBL" id="KAG7430471.1"/>
    </source>
</evidence>
<proteinExistence type="predicted"/>
<protein>
    <submittedName>
        <fullName evidence="1">Uncharacterized protein</fullName>
    </submittedName>
</protein>
<organism evidence="1 2">
    <name type="scientific">Fusarium oxysporum f. sp. raphani</name>
    <dbReference type="NCBI Taxonomy" id="96318"/>
    <lineage>
        <taxon>Eukaryota</taxon>
        <taxon>Fungi</taxon>
        <taxon>Dikarya</taxon>
        <taxon>Ascomycota</taxon>
        <taxon>Pezizomycotina</taxon>
        <taxon>Sordariomycetes</taxon>
        <taxon>Hypocreomycetidae</taxon>
        <taxon>Hypocreales</taxon>
        <taxon>Nectriaceae</taxon>
        <taxon>Fusarium</taxon>
        <taxon>Fusarium oxysporum species complex</taxon>
    </lineage>
</organism>
<dbReference type="Proteomes" id="UP000693942">
    <property type="component" value="Unassembled WGS sequence"/>
</dbReference>
<dbReference type="EMBL" id="JAELUR010000006">
    <property type="protein sequence ID" value="KAG7430471.1"/>
    <property type="molecule type" value="Genomic_DNA"/>
</dbReference>
<name>A0A8J5PJ78_FUSOX</name>
<gene>
    <name evidence="1" type="ORF">Forpi1262_v008637</name>
</gene>
<reference evidence="1" key="1">
    <citation type="submission" date="2021-04" db="EMBL/GenBank/DDBJ databases">
        <title>First draft genome resource for Brassicaceae pathogens Fusarium oxysporum f. sp. raphani and Fusarium oxysporum f. sp. rapae.</title>
        <authorList>
            <person name="Asai S."/>
        </authorList>
    </citation>
    <scope>NUCLEOTIDE SEQUENCE</scope>
    <source>
        <strain evidence="1">Tf1262</strain>
    </source>
</reference>
<accession>A0A8J5PJ78</accession>